<feature type="domain" description="SAM-dependent MTase RsmB/NOP-type" evidence="7">
    <location>
        <begin position="1"/>
        <end position="288"/>
    </location>
</feature>
<feature type="binding site" evidence="5">
    <location>
        <position position="82"/>
    </location>
    <ligand>
        <name>S-adenosyl-L-methionine</name>
        <dbReference type="ChEBI" id="CHEBI:59789"/>
    </ligand>
</feature>
<dbReference type="GeneTree" id="ENSGT00940000153665"/>
<dbReference type="PANTHER" id="PTHR22808:SF1">
    <property type="entry name" value="RNA CYTOSINE-C(5)-METHYLTRANSFERASE NSUN2-RELATED"/>
    <property type="match status" value="1"/>
</dbReference>
<dbReference type="GO" id="GO:0000049">
    <property type="term" value="F:tRNA binding"/>
    <property type="evidence" value="ECO:0007669"/>
    <property type="project" value="TreeGrafter"/>
</dbReference>
<dbReference type="SUPFAM" id="SSF53335">
    <property type="entry name" value="S-adenosyl-L-methionine-dependent methyltransferases"/>
    <property type="match status" value="1"/>
</dbReference>
<sequence length="535" mass="61829">TGKRSRQRKKQHHNSKPGGRDSRDNYVLHCLKNEYFREIKEVVIDGQKISDLRTRYLTAHLIEMLHSDMDIPFLEGFVIANDVDYKRCYLPVHQAKRMNSPCIMVVNHDASCIPRLQIVTEDGQKDTLFNDRSLCDVGTTRKNIDVKPILDLILDCVCLQIRVAVHGVEQLAVGGRMVYSTCSLNTVEDEAVIATVLEKSALELADTSADLPGLKWMSGVTKWKLMTKEGQWYKDWSEVPADHHTQIRPTMFPPPWRRGGRYLCVFSMRILPHHQNTGGFFVAVLVKKAPMPWSRTIPKVHTYILAREHTQRCSQSTSGHAHFTHTYGHARSSHTWTRTLHTHIWTPMAYLKSKLLFKTLKSEAIGKYVAETDVILKHCNFIILCVLQVINTEVYVWSLNSDKEQFGCAFRLAQEGIYTLFPYIRSRMITISVEDIQILLTQENPYLNKLEDDAHQQAKKIEMGSIVLKYRNPDCPQCPIELCGWRGKTSIRAFVPRNERFHYLRMLGVEVFRNKQGPGPREKRWRRRTRTKMAA</sequence>
<comment type="caution">
    <text evidence="5">Lacks conserved residue(s) required for the propagation of feature annotation.</text>
</comment>
<keyword evidence="4 5" id="KW-0694">RNA-binding</keyword>
<evidence type="ECO:0000256" key="2">
    <source>
        <dbReference type="ARBA" id="ARBA00022679"/>
    </source>
</evidence>
<evidence type="ECO:0000256" key="6">
    <source>
        <dbReference type="SAM" id="MobiDB-lite"/>
    </source>
</evidence>
<dbReference type="GO" id="GO:0005737">
    <property type="term" value="C:cytoplasm"/>
    <property type="evidence" value="ECO:0007669"/>
    <property type="project" value="TreeGrafter"/>
</dbReference>
<evidence type="ECO:0000313" key="8">
    <source>
        <dbReference type="Ensembl" id="ENSOTSP00005076773.2"/>
    </source>
</evidence>
<dbReference type="Proteomes" id="UP000694402">
    <property type="component" value="Unassembled WGS sequence"/>
</dbReference>
<evidence type="ECO:0000256" key="5">
    <source>
        <dbReference type="PROSITE-ProRule" id="PRU01023"/>
    </source>
</evidence>
<feature type="region of interest" description="Disordered" evidence="6">
    <location>
        <begin position="515"/>
        <end position="535"/>
    </location>
</feature>
<keyword evidence="2 5" id="KW-0808">Transferase</keyword>
<evidence type="ECO:0000313" key="9">
    <source>
        <dbReference type="Proteomes" id="UP000694402"/>
    </source>
</evidence>
<feature type="binding site" evidence="5">
    <location>
        <position position="131"/>
    </location>
    <ligand>
        <name>S-adenosyl-L-methionine</name>
        <dbReference type="ChEBI" id="CHEBI:59789"/>
    </ligand>
</feature>
<dbReference type="InterPro" id="IPR057286">
    <property type="entry name" value="PUA_NSUN2"/>
</dbReference>
<proteinExistence type="inferred from homology"/>
<dbReference type="InterPro" id="IPR001678">
    <property type="entry name" value="MeTrfase_RsmB-F_NOP2_dom"/>
</dbReference>
<dbReference type="PANTHER" id="PTHR22808">
    <property type="entry name" value="NCL1 YEAST -RELATED NOL1/NOP2/FMU SUN DOMAIN-CONTAINING"/>
    <property type="match status" value="1"/>
</dbReference>
<dbReference type="Pfam" id="PF25376">
    <property type="entry name" value="Pre-PUA_NSUN2"/>
    <property type="match status" value="1"/>
</dbReference>
<dbReference type="Ensembl" id="ENSOTST00005083200.2">
    <property type="protein sequence ID" value="ENSOTSP00005076773.2"/>
    <property type="gene ID" value="ENSOTSG00005036197.2"/>
</dbReference>
<accession>A0A8C8MA41</accession>
<dbReference type="Pfam" id="PF01189">
    <property type="entry name" value="Methyltr_RsmB-F"/>
    <property type="match status" value="1"/>
</dbReference>
<reference evidence="8" key="1">
    <citation type="submission" date="2025-08" db="UniProtKB">
        <authorList>
            <consortium name="Ensembl"/>
        </authorList>
    </citation>
    <scope>IDENTIFICATION</scope>
</reference>
<evidence type="ECO:0000256" key="3">
    <source>
        <dbReference type="ARBA" id="ARBA00022691"/>
    </source>
</evidence>
<dbReference type="Gene3D" id="3.40.50.150">
    <property type="entry name" value="Vaccinia Virus protein VP39"/>
    <property type="match status" value="1"/>
</dbReference>
<dbReference type="AlphaFoldDB" id="A0A8C8MA41"/>
<dbReference type="GO" id="GO:0030488">
    <property type="term" value="P:tRNA methylation"/>
    <property type="evidence" value="ECO:0007669"/>
    <property type="project" value="TreeGrafter"/>
</dbReference>
<keyword evidence="1 5" id="KW-0489">Methyltransferase</keyword>
<dbReference type="GO" id="GO:0016428">
    <property type="term" value="F:tRNA (cytidine-5-)-methyltransferase activity"/>
    <property type="evidence" value="ECO:0007669"/>
    <property type="project" value="TreeGrafter"/>
</dbReference>
<evidence type="ECO:0000259" key="7">
    <source>
        <dbReference type="PROSITE" id="PS51686"/>
    </source>
</evidence>
<feature type="compositionally biased region" description="Basic residues" evidence="6">
    <location>
        <begin position="1"/>
        <end position="15"/>
    </location>
</feature>
<keyword evidence="3 5" id="KW-0949">S-adenosyl-L-methionine</keyword>
<dbReference type="InterPro" id="IPR023267">
    <property type="entry name" value="RCMT"/>
</dbReference>
<evidence type="ECO:0000256" key="4">
    <source>
        <dbReference type="ARBA" id="ARBA00022884"/>
    </source>
</evidence>
<dbReference type="Pfam" id="PF25378">
    <property type="entry name" value="PUA_NSUN2"/>
    <property type="match status" value="1"/>
</dbReference>
<dbReference type="InterPro" id="IPR049560">
    <property type="entry name" value="MeTrfase_RsmB-F_NOP2_cat"/>
</dbReference>
<reference evidence="8" key="2">
    <citation type="submission" date="2025-09" db="UniProtKB">
        <authorList>
            <consortium name="Ensembl"/>
        </authorList>
    </citation>
    <scope>IDENTIFICATION</scope>
</reference>
<dbReference type="PRINTS" id="PR02008">
    <property type="entry name" value="RCMTFAMILY"/>
</dbReference>
<feature type="binding site" evidence="5">
    <location>
        <position position="109"/>
    </location>
    <ligand>
        <name>S-adenosyl-L-methionine</name>
        <dbReference type="ChEBI" id="CHEBI:59789"/>
    </ligand>
</feature>
<feature type="region of interest" description="Disordered" evidence="6">
    <location>
        <begin position="1"/>
        <end position="24"/>
    </location>
</feature>
<name>A0A8C8MA41_ONCTS</name>
<comment type="similarity">
    <text evidence="5">Belongs to the class I-like SAM-binding methyltransferase superfamily. RsmB/NOP family.</text>
</comment>
<feature type="compositionally biased region" description="Basic residues" evidence="6">
    <location>
        <begin position="523"/>
        <end position="535"/>
    </location>
</feature>
<dbReference type="GO" id="GO:0005634">
    <property type="term" value="C:nucleus"/>
    <property type="evidence" value="ECO:0007669"/>
    <property type="project" value="TreeGrafter"/>
</dbReference>
<evidence type="ECO:0000256" key="1">
    <source>
        <dbReference type="ARBA" id="ARBA00022603"/>
    </source>
</evidence>
<organism evidence="8 9">
    <name type="scientific">Oncorhynchus tshawytscha</name>
    <name type="common">Chinook salmon</name>
    <name type="synonym">Salmo tshawytscha</name>
    <dbReference type="NCBI Taxonomy" id="74940"/>
    <lineage>
        <taxon>Eukaryota</taxon>
        <taxon>Metazoa</taxon>
        <taxon>Chordata</taxon>
        <taxon>Craniata</taxon>
        <taxon>Vertebrata</taxon>
        <taxon>Euteleostomi</taxon>
        <taxon>Actinopterygii</taxon>
        <taxon>Neopterygii</taxon>
        <taxon>Teleostei</taxon>
        <taxon>Protacanthopterygii</taxon>
        <taxon>Salmoniformes</taxon>
        <taxon>Salmonidae</taxon>
        <taxon>Salmoninae</taxon>
        <taxon>Oncorhynchus</taxon>
    </lineage>
</organism>
<gene>
    <name evidence="8" type="primary">DCAF13</name>
</gene>
<dbReference type="InterPro" id="IPR057285">
    <property type="entry name" value="Pre-PUA_NSUN2"/>
</dbReference>
<protein>
    <recommendedName>
        <fullName evidence="7">SAM-dependent MTase RsmB/NOP-type domain-containing protein</fullName>
    </recommendedName>
</protein>
<feature type="active site" description="Nucleophile" evidence="5">
    <location>
        <position position="182"/>
    </location>
</feature>
<dbReference type="InterPro" id="IPR029063">
    <property type="entry name" value="SAM-dependent_MTases_sf"/>
</dbReference>
<dbReference type="PROSITE" id="PS51686">
    <property type="entry name" value="SAM_MT_RSMB_NOP"/>
    <property type="match status" value="1"/>
</dbReference>
<keyword evidence="9" id="KW-1185">Reference proteome</keyword>